<protein>
    <submittedName>
        <fullName evidence="1">Uncharacterized protein</fullName>
    </submittedName>
</protein>
<organism evidence="1 2">
    <name type="scientific">Ceraceosorus bombacis</name>
    <dbReference type="NCBI Taxonomy" id="401625"/>
    <lineage>
        <taxon>Eukaryota</taxon>
        <taxon>Fungi</taxon>
        <taxon>Dikarya</taxon>
        <taxon>Basidiomycota</taxon>
        <taxon>Ustilaginomycotina</taxon>
        <taxon>Exobasidiomycetes</taxon>
        <taxon>Ceraceosorales</taxon>
        <taxon>Ceraceosoraceae</taxon>
        <taxon>Ceraceosorus</taxon>
    </lineage>
</organism>
<dbReference type="EMBL" id="CCYA01000252">
    <property type="protein sequence ID" value="CEH15165.1"/>
    <property type="molecule type" value="Genomic_DNA"/>
</dbReference>
<evidence type="ECO:0000313" key="2">
    <source>
        <dbReference type="Proteomes" id="UP000054845"/>
    </source>
</evidence>
<proteinExistence type="predicted"/>
<dbReference type="Proteomes" id="UP000054845">
    <property type="component" value="Unassembled WGS sequence"/>
</dbReference>
<dbReference type="AlphaFoldDB" id="A0A0P1BHT7"/>
<evidence type="ECO:0000313" key="1">
    <source>
        <dbReference type="EMBL" id="CEH15165.1"/>
    </source>
</evidence>
<dbReference type="OrthoDB" id="10410942at2759"/>
<name>A0A0P1BHT7_9BASI</name>
<reference evidence="1 2" key="1">
    <citation type="submission" date="2014-09" db="EMBL/GenBank/DDBJ databases">
        <authorList>
            <person name="Magalhaes I.L.F."/>
            <person name="Oliveira U."/>
            <person name="Santos F.R."/>
            <person name="Vidigal T.H.D.A."/>
            <person name="Brescovit A.D."/>
            <person name="Santos A.J."/>
        </authorList>
    </citation>
    <scope>NUCLEOTIDE SEQUENCE [LARGE SCALE GENOMIC DNA]</scope>
</reference>
<accession>A0A0P1BHT7</accession>
<keyword evidence="2" id="KW-1185">Reference proteome</keyword>
<sequence length="325" mass="36342">MCSFLSEKKRLVKAGQDTSAIDLCIAALAQEKKMPVPRNHYEYYVAIPKSMKTSLDPVQEPSVSEVSNNIASAGAQKISNTAMSHRAPRQMPGMRRLYAQRDCERRLDALHGYTQGSGRSQETKAVQAAIDAKAVAAGLSKAPETYGDWLARPRIVGDSSTHMQYGMAQLFEEKEDALAKGEDTADVESRIASLAAQNGVRVPNSSRHFYIMMFRKRQREREIAARLGQPSTKRARRPEVSALPHASSEWASTSLSDYGVAQLFRFRDHARTAGETEHAERIQAAIDARAKAEGVILTDTWKTYRKDLHLLHREGAYEKTYRDQM</sequence>